<evidence type="ECO:0000313" key="16">
    <source>
        <dbReference type="Proteomes" id="UP000437709"/>
    </source>
</evidence>
<evidence type="ECO:0000256" key="12">
    <source>
        <dbReference type="RuleBase" id="RU363032"/>
    </source>
</evidence>
<proteinExistence type="inferred from homology"/>
<evidence type="ECO:0000256" key="13">
    <source>
        <dbReference type="SAM" id="MobiDB-lite"/>
    </source>
</evidence>
<dbReference type="InterPro" id="IPR000515">
    <property type="entry name" value="MetI-like"/>
</dbReference>
<evidence type="ECO:0000313" key="15">
    <source>
        <dbReference type="EMBL" id="MPV36936.1"/>
    </source>
</evidence>
<comment type="subcellular location">
    <subcellularLocation>
        <location evidence="1">Cell inner membrane</location>
        <topology evidence="1">Multi-pass membrane protein</topology>
    </subcellularLocation>
    <subcellularLocation>
        <location evidence="12">Cell membrane</location>
        <topology evidence="12">Multi-pass membrane protein</topology>
    </subcellularLocation>
</comment>
<feature type="transmembrane region" description="Helical" evidence="12">
    <location>
        <begin position="135"/>
        <end position="158"/>
    </location>
</feature>
<reference evidence="15 16" key="1">
    <citation type="submission" date="2019-10" db="EMBL/GenBank/DDBJ databases">
        <title>Georgenia wutianyii sp. nov. and Georgenia yuyongxinii sp. nov. isolated from plateau pika (Ochotona curzoniae) in the Qinghai-Tibet plateau of China.</title>
        <authorList>
            <person name="Tian Z."/>
        </authorList>
    </citation>
    <scope>NUCLEOTIDE SEQUENCE [LARGE SCALE GENOMIC DNA]</scope>
    <source>
        <strain evidence="15 16">JCM 19765</strain>
    </source>
</reference>
<dbReference type="GO" id="GO:0055085">
    <property type="term" value="P:transmembrane transport"/>
    <property type="evidence" value="ECO:0007669"/>
    <property type="project" value="InterPro"/>
</dbReference>
<evidence type="ECO:0000256" key="3">
    <source>
        <dbReference type="ARBA" id="ARBA00022475"/>
    </source>
</evidence>
<name>A0A6N7ELC4_9MICO</name>
<dbReference type="EMBL" id="WHPC01000022">
    <property type="protein sequence ID" value="MPV36936.1"/>
    <property type="molecule type" value="Genomic_DNA"/>
</dbReference>
<evidence type="ECO:0000256" key="6">
    <source>
        <dbReference type="ARBA" id="ARBA00022856"/>
    </source>
</evidence>
<dbReference type="OrthoDB" id="6637947at2"/>
<keyword evidence="3" id="KW-1003">Cell membrane</keyword>
<dbReference type="Pfam" id="PF12911">
    <property type="entry name" value="OppC_N"/>
    <property type="match status" value="1"/>
</dbReference>
<dbReference type="AlphaFoldDB" id="A0A6N7ELC4"/>
<feature type="transmembrane region" description="Helical" evidence="12">
    <location>
        <begin position="299"/>
        <end position="321"/>
    </location>
</feature>
<feature type="region of interest" description="Disordered" evidence="13">
    <location>
        <begin position="1"/>
        <end position="30"/>
    </location>
</feature>
<comment type="caution">
    <text evidence="15">The sequence shown here is derived from an EMBL/GenBank/DDBJ whole genome shotgun (WGS) entry which is preliminary data.</text>
</comment>
<keyword evidence="16" id="KW-1185">Reference proteome</keyword>
<dbReference type="RefSeq" id="WP_152196752.1">
    <property type="nucleotide sequence ID" value="NZ_VUKD01000008.1"/>
</dbReference>
<feature type="transmembrane region" description="Helical" evidence="12">
    <location>
        <begin position="253"/>
        <end position="279"/>
    </location>
</feature>
<dbReference type="GO" id="GO:0015031">
    <property type="term" value="P:protein transport"/>
    <property type="evidence" value="ECO:0007669"/>
    <property type="project" value="UniProtKB-KW"/>
</dbReference>
<evidence type="ECO:0000259" key="14">
    <source>
        <dbReference type="PROSITE" id="PS50928"/>
    </source>
</evidence>
<comment type="similarity">
    <text evidence="10">Belongs to the binding-protein-dependent transport system permease family. OppBC subfamily.</text>
</comment>
<evidence type="ECO:0000256" key="9">
    <source>
        <dbReference type="ARBA" id="ARBA00023136"/>
    </source>
</evidence>
<dbReference type="PANTHER" id="PTHR43386">
    <property type="entry name" value="OLIGOPEPTIDE TRANSPORT SYSTEM PERMEASE PROTEIN APPC"/>
    <property type="match status" value="1"/>
</dbReference>
<dbReference type="GO" id="GO:0015833">
    <property type="term" value="P:peptide transport"/>
    <property type="evidence" value="ECO:0007669"/>
    <property type="project" value="UniProtKB-KW"/>
</dbReference>
<keyword evidence="5 12" id="KW-0812">Transmembrane</keyword>
<dbReference type="Gene3D" id="1.10.3720.10">
    <property type="entry name" value="MetI-like"/>
    <property type="match status" value="1"/>
</dbReference>
<keyword evidence="9 12" id="KW-0472">Membrane</keyword>
<evidence type="ECO:0000256" key="10">
    <source>
        <dbReference type="ARBA" id="ARBA00024202"/>
    </source>
</evidence>
<feature type="compositionally biased region" description="Basic and acidic residues" evidence="13">
    <location>
        <begin position="1"/>
        <end position="16"/>
    </location>
</feature>
<dbReference type="SUPFAM" id="SSF161098">
    <property type="entry name" value="MetI-like"/>
    <property type="match status" value="1"/>
</dbReference>
<keyword evidence="8 12" id="KW-1133">Transmembrane helix</keyword>
<protein>
    <recommendedName>
        <fullName evidence="11">Oligopeptide transport system permease protein OppC</fullName>
    </recommendedName>
</protein>
<dbReference type="CDD" id="cd06261">
    <property type="entry name" value="TM_PBP2"/>
    <property type="match status" value="1"/>
</dbReference>
<keyword evidence="7" id="KW-0653">Protein transport</keyword>
<evidence type="ECO:0000256" key="4">
    <source>
        <dbReference type="ARBA" id="ARBA00022519"/>
    </source>
</evidence>
<sequence>MTTTNNKRDVKNKRDQGPAGIPLDHDIGDPNINLRSEIPEVAQGDSPELSSRRLSRRRIIFRRFLRNKTAVVGLVGIVLLAAFAIVGPYLSPWTYTQVDQTAFLQAPSDAHILGTTQAGRDVFALTAEGLRKSMMIGLGVAALQTFIAACIGSFAAYYGRWFDKVALWIIDLLLVVPAFFIIAIISVQTGDSRGSVLMLILLLAGLGWMLSARVVRSMTLGIKGLEYVTAAKYMSVSTPRIVFRHIIPNISSLLIIDATLALAAAVLAETSLSFFGFGVQAPETSLGTLIAEGQRMASTYPWIFLAPATALTLMLVFINFVGDGLRDALDPSSKSGGRA</sequence>
<dbReference type="PANTHER" id="PTHR43386:SF2">
    <property type="entry name" value="OLIGOPEPTIDE TRANSPORT SYSTEM PERMEASE PROTEIN OPPC"/>
    <property type="match status" value="1"/>
</dbReference>
<feature type="transmembrane region" description="Helical" evidence="12">
    <location>
        <begin position="165"/>
        <end position="188"/>
    </location>
</feature>
<dbReference type="Pfam" id="PF00528">
    <property type="entry name" value="BPD_transp_1"/>
    <property type="match status" value="1"/>
</dbReference>
<dbReference type="InterPro" id="IPR025966">
    <property type="entry name" value="OppC_N"/>
</dbReference>
<dbReference type="PROSITE" id="PS50928">
    <property type="entry name" value="ABC_TM1"/>
    <property type="match status" value="1"/>
</dbReference>
<dbReference type="InterPro" id="IPR050366">
    <property type="entry name" value="BP-dependent_transpt_permease"/>
</dbReference>
<evidence type="ECO:0000256" key="1">
    <source>
        <dbReference type="ARBA" id="ARBA00004429"/>
    </source>
</evidence>
<dbReference type="InterPro" id="IPR035906">
    <property type="entry name" value="MetI-like_sf"/>
</dbReference>
<organism evidence="15 16">
    <name type="scientific">Georgenia subflava</name>
    <dbReference type="NCBI Taxonomy" id="1622177"/>
    <lineage>
        <taxon>Bacteria</taxon>
        <taxon>Bacillati</taxon>
        <taxon>Actinomycetota</taxon>
        <taxon>Actinomycetes</taxon>
        <taxon>Micrococcales</taxon>
        <taxon>Bogoriellaceae</taxon>
        <taxon>Georgenia</taxon>
    </lineage>
</organism>
<keyword evidence="6" id="KW-0571">Peptide transport</keyword>
<evidence type="ECO:0000256" key="8">
    <source>
        <dbReference type="ARBA" id="ARBA00022989"/>
    </source>
</evidence>
<dbReference type="GO" id="GO:0005886">
    <property type="term" value="C:plasma membrane"/>
    <property type="evidence" value="ECO:0007669"/>
    <property type="project" value="UniProtKB-SubCell"/>
</dbReference>
<evidence type="ECO:0000256" key="5">
    <source>
        <dbReference type="ARBA" id="ARBA00022692"/>
    </source>
</evidence>
<feature type="transmembrane region" description="Helical" evidence="12">
    <location>
        <begin position="70"/>
        <end position="90"/>
    </location>
</feature>
<evidence type="ECO:0000256" key="11">
    <source>
        <dbReference type="ARBA" id="ARBA00072251"/>
    </source>
</evidence>
<keyword evidence="2 12" id="KW-0813">Transport</keyword>
<dbReference type="Proteomes" id="UP000437709">
    <property type="component" value="Unassembled WGS sequence"/>
</dbReference>
<gene>
    <name evidence="15" type="ORF">GB881_07695</name>
</gene>
<feature type="domain" description="ABC transmembrane type-1" evidence="14">
    <location>
        <begin position="130"/>
        <end position="322"/>
    </location>
</feature>
<accession>A0A6N7ELC4</accession>
<feature type="transmembrane region" description="Helical" evidence="12">
    <location>
        <begin position="194"/>
        <end position="215"/>
    </location>
</feature>
<keyword evidence="4" id="KW-0997">Cell inner membrane</keyword>
<evidence type="ECO:0000256" key="7">
    <source>
        <dbReference type="ARBA" id="ARBA00022927"/>
    </source>
</evidence>
<evidence type="ECO:0000256" key="2">
    <source>
        <dbReference type="ARBA" id="ARBA00022448"/>
    </source>
</evidence>